<keyword evidence="2" id="KW-1185">Reference proteome</keyword>
<accession>A0A074M8W5</accession>
<organism evidence="1 2">
    <name type="scientific">Erythrobacter longus</name>
    <dbReference type="NCBI Taxonomy" id="1044"/>
    <lineage>
        <taxon>Bacteria</taxon>
        <taxon>Pseudomonadati</taxon>
        <taxon>Pseudomonadota</taxon>
        <taxon>Alphaproteobacteria</taxon>
        <taxon>Sphingomonadales</taxon>
        <taxon>Erythrobacteraceae</taxon>
        <taxon>Erythrobacter/Porphyrobacter group</taxon>
        <taxon>Erythrobacter</taxon>
    </lineage>
</organism>
<evidence type="ECO:0008006" key="3">
    <source>
        <dbReference type="Google" id="ProtNLM"/>
    </source>
</evidence>
<reference evidence="1 2" key="1">
    <citation type="submission" date="2014-04" db="EMBL/GenBank/DDBJ databases">
        <title>A comprehensive comparison of genomes of Erythrobacter spp. strains.</title>
        <authorList>
            <person name="Zheng Q."/>
        </authorList>
    </citation>
    <scope>NUCLEOTIDE SEQUENCE [LARGE SCALE GENOMIC DNA]</scope>
    <source>
        <strain evidence="1 2">DSM 6997</strain>
    </source>
</reference>
<protein>
    <recommendedName>
        <fullName evidence="3">Transferrin-binding protein B C-lobe/N-lobe beta barrel domain-containing protein</fullName>
    </recommendedName>
</protein>
<evidence type="ECO:0000313" key="1">
    <source>
        <dbReference type="EMBL" id="KEO91226.1"/>
    </source>
</evidence>
<comment type="caution">
    <text evidence="1">The sequence shown here is derived from an EMBL/GenBank/DDBJ whole genome shotgun (WGS) entry which is preliminary data.</text>
</comment>
<dbReference type="AlphaFoldDB" id="A0A074M8W5"/>
<dbReference type="Gene3D" id="2.40.160.90">
    <property type="match status" value="1"/>
</dbReference>
<evidence type="ECO:0000313" key="2">
    <source>
        <dbReference type="Proteomes" id="UP000027647"/>
    </source>
</evidence>
<dbReference type="EMBL" id="JMIW01000001">
    <property type="protein sequence ID" value="KEO91226.1"/>
    <property type="molecule type" value="Genomic_DNA"/>
</dbReference>
<name>A0A074M8W5_ERYLO</name>
<gene>
    <name evidence="1" type="ORF">EH31_00760</name>
</gene>
<proteinExistence type="predicted"/>
<dbReference type="RefSeq" id="WP_034957521.1">
    <property type="nucleotide sequence ID" value="NZ_JMIW01000001.1"/>
</dbReference>
<dbReference type="Proteomes" id="UP000027647">
    <property type="component" value="Unassembled WGS sequence"/>
</dbReference>
<sequence>METGNILANGNPELESVVEVEEDGGPRSSDGIGFSAGFFYDPALGQGSFTDLANNVSLFEGGATNLERQSSFLRWILPAGGMRPKAQTLTWSMANAFGGLQPEFYSVVMLDWPDTNEVRRTWMFLGGSPTLGDDLPQSGQEEQTARIMMESDEPGDGSYLLFADGPLTIDYSAGKITGRFVMQPANNSLATTTVVDIDADFNLEFVALSTPVGQILGDVNSTSGQGRIVGAFFGPYGREIAMSFSFETSNGQSFYGDLEARRQ</sequence>